<sequence>MVAMPIKLPHPTGRPAGAPGIGQAAWSWIALWAGAATVTGLAAATVEPIVELGPGAVVFAGLGGACAAGLAFATAVRLGTPRGGPSAAPAAGGDPIVREFVAAVSAQLARLDDKLGTAATGGGGAGREAQEALLRAVQRMEREQGAILARIMAEAENAERRSKTQVEALRRSVLPQVAGLEEQVAQLRHALAEKDARMRDFEGQVFDILRARDADEVLRRLDAEASDLFDRLFYADGRSHASAEAWRADYAEWRSRIKNFWDIVRGYKTSVDQPFAVTDAEIERAGGIPDTALFSGPEMRARFRMLVVVNERHIKFRDDAFSFNAKKGTPPDAAAQLAPREASAPHGGLKPVTA</sequence>
<feature type="transmembrane region" description="Helical" evidence="3">
    <location>
        <begin position="56"/>
        <end position="76"/>
    </location>
</feature>
<dbReference type="Proteomes" id="UP001501588">
    <property type="component" value="Unassembled WGS sequence"/>
</dbReference>
<dbReference type="EMBL" id="BAAAFZ010000008">
    <property type="protein sequence ID" value="GAA0571900.1"/>
    <property type="molecule type" value="Genomic_DNA"/>
</dbReference>
<keyword evidence="3" id="KW-0812">Transmembrane</keyword>
<feature type="region of interest" description="Disordered" evidence="2">
    <location>
        <begin position="328"/>
        <end position="354"/>
    </location>
</feature>
<keyword evidence="3" id="KW-0472">Membrane</keyword>
<evidence type="ECO:0000256" key="3">
    <source>
        <dbReference type="SAM" id="Phobius"/>
    </source>
</evidence>
<comment type="caution">
    <text evidence="4">The sequence shown here is derived from an EMBL/GenBank/DDBJ whole genome shotgun (WGS) entry which is preliminary data.</text>
</comment>
<evidence type="ECO:0000313" key="4">
    <source>
        <dbReference type="EMBL" id="GAA0571900.1"/>
    </source>
</evidence>
<protein>
    <submittedName>
        <fullName evidence="4">Uncharacterized protein</fullName>
    </submittedName>
</protein>
<feature type="coiled-coil region" evidence="1">
    <location>
        <begin position="152"/>
        <end position="204"/>
    </location>
</feature>
<proteinExistence type="predicted"/>
<gene>
    <name evidence="4" type="ORF">GCM10009416_08160</name>
</gene>
<evidence type="ECO:0000313" key="5">
    <source>
        <dbReference type="Proteomes" id="UP001501588"/>
    </source>
</evidence>
<organism evidence="4 5">
    <name type="scientific">Craurococcus roseus</name>
    <dbReference type="NCBI Taxonomy" id="77585"/>
    <lineage>
        <taxon>Bacteria</taxon>
        <taxon>Pseudomonadati</taxon>
        <taxon>Pseudomonadota</taxon>
        <taxon>Alphaproteobacteria</taxon>
        <taxon>Acetobacterales</taxon>
        <taxon>Acetobacteraceae</taxon>
        <taxon>Craurococcus</taxon>
    </lineage>
</organism>
<reference evidence="4 5" key="1">
    <citation type="journal article" date="2019" name="Int. J. Syst. Evol. Microbiol.">
        <title>The Global Catalogue of Microorganisms (GCM) 10K type strain sequencing project: providing services to taxonomists for standard genome sequencing and annotation.</title>
        <authorList>
            <consortium name="The Broad Institute Genomics Platform"/>
            <consortium name="The Broad Institute Genome Sequencing Center for Infectious Disease"/>
            <person name="Wu L."/>
            <person name="Ma J."/>
        </authorList>
    </citation>
    <scope>NUCLEOTIDE SEQUENCE [LARGE SCALE GENOMIC DNA]</scope>
    <source>
        <strain evidence="4 5">JCM 9933</strain>
    </source>
</reference>
<keyword evidence="5" id="KW-1185">Reference proteome</keyword>
<name>A0ABN1EQR1_9PROT</name>
<keyword evidence="1" id="KW-0175">Coiled coil</keyword>
<feature type="transmembrane region" description="Helical" evidence="3">
    <location>
        <begin position="21"/>
        <end position="44"/>
    </location>
</feature>
<evidence type="ECO:0000256" key="2">
    <source>
        <dbReference type="SAM" id="MobiDB-lite"/>
    </source>
</evidence>
<accession>A0ABN1EQR1</accession>
<evidence type="ECO:0000256" key="1">
    <source>
        <dbReference type="SAM" id="Coils"/>
    </source>
</evidence>
<keyword evidence="3" id="KW-1133">Transmembrane helix</keyword>